<comment type="caution">
    <text evidence="6">The sequence shown here is derived from an EMBL/GenBank/DDBJ whole genome shotgun (WGS) entry which is preliminary data.</text>
</comment>
<evidence type="ECO:0000256" key="1">
    <source>
        <dbReference type="ARBA" id="ARBA00022598"/>
    </source>
</evidence>
<proteinExistence type="predicted"/>
<dbReference type="PANTHER" id="PTHR43585:SF2">
    <property type="entry name" value="ATP-GRASP ENZYME FSQD"/>
    <property type="match status" value="1"/>
</dbReference>
<keyword evidence="7" id="KW-1185">Reference proteome</keyword>
<evidence type="ECO:0000256" key="4">
    <source>
        <dbReference type="PROSITE-ProRule" id="PRU00409"/>
    </source>
</evidence>
<protein>
    <submittedName>
        <fullName evidence="6">Acetyl-CoA carboxylase biotin carboxylase subunit family protein</fullName>
    </submittedName>
</protein>
<dbReference type="Pfam" id="PF18130">
    <property type="entry name" value="ATPgrasp_N"/>
    <property type="match status" value="1"/>
</dbReference>
<evidence type="ECO:0000313" key="6">
    <source>
        <dbReference type="EMBL" id="MFD2831008.1"/>
    </source>
</evidence>
<accession>A0ABW5WY37</accession>
<dbReference type="InterPro" id="IPR052032">
    <property type="entry name" value="ATP-dep_AA_Ligase"/>
</dbReference>
<dbReference type="InterPro" id="IPR041472">
    <property type="entry name" value="BL00235/CARNS1_N"/>
</dbReference>
<evidence type="ECO:0000259" key="5">
    <source>
        <dbReference type="PROSITE" id="PS50975"/>
    </source>
</evidence>
<keyword evidence="2 4" id="KW-0547">Nucleotide-binding</keyword>
<dbReference type="PANTHER" id="PTHR43585">
    <property type="entry name" value="FUMIPYRROLE BIOSYNTHESIS PROTEIN C"/>
    <property type="match status" value="1"/>
</dbReference>
<feature type="domain" description="ATP-grasp" evidence="5">
    <location>
        <begin position="113"/>
        <end position="315"/>
    </location>
</feature>
<keyword evidence="1" id="KW-0436">Ligase</keyword>
<sequence>METVLFVNIRPYKVERVRPIYAAKQLGYRVAVIADEDPGLDPGMIDDLIIADTYDMDTSLKKAVEYAGGHCVTGVMTWTDKDVELTAKIAEALNLPGISVDASKKARNKYLMREALKDLPDISPKYKRVRTLDDLKQAVETVGRPGIFKPVGGAGSKGIFKVDMDTDIQHLYAEMVETASPEHDKIYTYYPDEYVYEEYLEGAEISVDGVIQNDTVYITGAADNLVTDDYSLDYLEVFPSEEDSSTIEHIKETVETTVKALGFNHCAFHLEGRLTPDGFKIIEVAGRPGGGFIATHVIEHAAGVSYLEFIIKVATGQNIKDSWPEFDKISTQSVCHYEVLAEKAGTVKDLRGLDDVIEDEDIIVLVPLGNINDEITLPPKDFETCYLATAVLKGENFEGIKRTIARLEEKLTYQIE</sequence>
<dbReference type="Pfam" id="PF13535">
    <property type="entry name" value="ATP-grasp_4"/>
    <property type="match status" value="1"/>
</dbReference>
<organism evidence="6 7">
    <name type="scientific">Corticicoccus populi</name>
    <dbReference type="NCBI Taxonomy" id="1812821"/>
    <lineage>
        <taxon>Bacteria</taxon>
        <taxon>Bacillati</taxon>
        <taxon>Bacillota</taxon>
        <taxon>Bacilli</taxon>
        <taxon>Bacillales</taxon>
        <taxon>Staphylococcaceae</taxon>
        <taxon>Corticicoccus</taxon>
    </lineage>
</organism>
<name>A0ABW5WY37_9STAP</name>
<gene>
    <name evidence="6" type="ORF">ACFSX4_11090</name>
</gene>
<dbReference type="PROSITE" id="PS50975">
    <property type="entry name" value="ATP_GRASP"/>
    <property type="match status" value="1"/>
</dbReference>
<dbReference type="EMBL" id="JBHUOQ010000004">
    <property type="protein sequence ID" value="MFD2831008.1"/>
    <property type="molecule type" value="Genomic_DNA"/>
</dbReference>
<dbReference type="Gene3D" id="3.40.50.20">
    <property type="match status" value="1"/>
</dbReference>
<dbReference type="SUPFAM" id="SSF56059">
    <property type="entry name" value="Glutathione synthetase ATP-binding domain-like"/>
    <property type="match status" value="1"/>
</dbReference>
<keyword evidence="3 4" id="KW-0067">ATP-binding</keyword>
<evidence type="ECO:0000313" key="7">
    <source>
        <dbReference type="Proteomes" id="UP001597519"/>
    </source>
</evidence>
<dbReference type="Gene3D" id="3.30.470.20">
    <property type="entry name" value="ATP-grasp fold, B domain"/>
    <property type="match status" value="1"/>
</dbReference>
<dbReference type="RefSeq" id="WP_377774582.1">
    <property type="nucleotide sequence ID" value="NZ_JBHUOQ010000004.1"/>
</dbReference>
<dbReference type="InterPro" id="IPR011761">
    <property type="entry name" value="ATP-grasp"/>
</dbReference>
<dbReference type="Proteomes" id="UP001597519">
    <property type="component" value="Unassembled WGS sequence"/>
</dbReference>
<evidence type="ECO:0000256" key="3">
    <source>
        <dbReference type="ARBA" id="ARBA00022840"/>
    </source>
</evidence>
<reference evidence="7" key="1">
    <citation type="journal article" date="2019" name="Int. J. Syst. Evol. Microbiol.">
        <title>The Global Catalogue of Microorganisms (GCM) 10K type strain sequencing project: providing services to taxonomists for standard genome sequencing and annotation.</title>
        <authorList>
            <consortium name="The Broad Institute Genomics Platform"/>
            <consortium name="The Broad Institute Genome Sequencing Center for Infectious Disease"/>
            <person name="Wu L."/>
            <person name="Ma J."/>
        </authorList>
    </citation>
    <scope>NUCLEOTIDE SEQUENCE [LARGE SCALE GENOMIC DNA]</scope>
    <source>
        <strain evidence="7">KCTC 33575</strain>
    </source>
</reference>
<evidence type="ECO:0000256" key="2">
    <source>
        <dbReference type="ARBA" id="ARBA00022741"/>
    </source>
</evidence>